<dbReference type="InterPro" id="IPR050640">
    <property type="entry name" value="Bact_2-comp_sensor_kinase"/>
</dbReference>
<evidence type="ECO:0000256" key="9">
    <source>
        <dbReference type="ARBA" id="ARBA00023012"/>
    </source>
</evidence>
<feature type="transmembrane region" description="Helical" evidence="11">
    <location>
        <begin position="137"/>
        <end position="158"/>
    </location>
</feature>
<evidence type="ECO:0000256" key="4">
    <source>
        <dbReference type="ARBA" id="ARBA00022692"/>
    </source>
</evidence>
<dbReference type="InterPro" id="IPR010559">
    <property type="entry name" value="Sig_transdc_His_kin_internal"/>
</dbReference>
<dbReference type="Gene3D" id="3.30.565.10">
    <property type="entry name" value="Histidine kinase-like ATPase, C-terminal domain"/>
    <property type="match status" value="1"/>
</dbReference>
<evidence type="ECO:0000313" key="14">
    <source>
        <dbReference type="Proteomes" id="UP001169242"/>
    </source>
</evidence>
<dbReference type="Pfam" id="PF07694">
    <property type="entry name" value="5TM-5TMR_LYT"/>
    <property type="match status" value="1"/>
</dbReference>
<keyword evidence="14" id="KW-1185">Reference proteome</keyword>
<dbReference type="InterPro" id="IPR011620">
    <property type="entry name" value="Sig_transdc_His_kinase_LytS_TM"/>
</dbReference>
<evidence type="ECO:0000256" key="2">
    <source>
        <dbReference type="ARBA" id="ARBA00022475"/>
    </source>
</evidence>
<evidence type="ECO:0000313" key="13">
    <source>
        <dbReference type="EMBL" id="MDA3732940.1"/>
    </source>
</evidence>
<evidence type="ECO:0000256" key="1">
    <source>
        <dbReference type="ARBA" id="ARBA00004651"/>
    </source>
</evidence>
<dbReference type="RefSeq" id="WP_053985947.1">
    <property type="nucleotide sequence ID" value="NZ_JAQIFT010000058.1"/>
</dbReference>
<keyword evidence="4 11" id="KW-0812">Transmembrane</keyword>
<comment type="subcellular location">
    <subcellularLocation>
        <location evidence="1">Cell membrane</location>
        <topology evidence="1">Multi-pass membrane protein</topology>
    </subcellularLocation>
</comment>
<organism evidence="13 14">
    <name type="scientific">Holtiella tumoricola</name>
    <dbReference type="NCBI Taxonomy" id="3018743"/>
    <lineage>
        <taxon>Bacteria</taxon>
        <taxon>Bacillati</taxon>
        <taxon>Bacillota</taxon>
        <taxon>Clostridia</taxon>
        <taxon>Lachnospirales</taxon>
        <taxon>Cellulosilyticaceae</taxon>
        <taxon>Holtiella</taxon>
    </lineage>
</organism>
<dbReference type="PANTHER" id="PTHR34220">
    <property type="entry name" value="SENSOR HISTIDINE KINASE YPDA"/>
    <property type="match status" value="1"/>
</dbReference>
<dbReference type="GO" id="GO:0005886">
    <property type="term" value="C:plasma membrane"/>
    <property type="evidence" value="ECO:0007669"/>
    <property type="project" value="UniProtKB-SubCell"/>
</dbReference>
<protein>
    <submittedName>
        <fullName evidence="13">Histidine kinase</fullName>
    </submittedName>
</protein>
<keyword evidence="2" id="KW-1003">Cell membrane</keyword>
<evidence type="ECO:0000259" key="12">
    <source>
        <dbReference type="PROSITE" id="PS50109"/>
    </source>
</evidence>
<dbReference type="Pfam" id="PF06580">
    <property type="entry name" value="His_kinase"/>
    <property type="match status" value="1"/>
</dbReference>
<keyword evidence="10 11" id="KW-0472">Membrane</keyword>
<dbReference type="Pfam" id="PF02518">
    <property type="entry name" value="HATPase_c"/>
    <property type="match status" value="1"/>
</dbReference>
<dbReference type="Proteomes" id="UP001169242">
    <property type="component" value="Unassembled WGS sequence"/>
</dbReference>
<evidence type="ECO:0000256" key="5">
    <source>
        <dbReference type="ARBA" id="ARBA00022741"/>
    </source>
</evidence>
<gene>
    <name evidence="13" type="ORF">PBV87_15800</name>
</gene>
<dbReference type="GO" id="GO:0005524">
    <property type="term" value="F:ATP binding"/>
    <property type="evidence" value="ECO:0007669"/>
    <property type="project" value="UniProtKB-KW"/>
</dbReference>
<dbReference type="EMBL" id="JAQIFT010000058">
    <property type="protein sequence ID" value="MDA3732940.1"/>
    <property type="molecule type" value="Genomic_DNA"/>
</dbReference>
<feature type="transmembrane region" description="Helical" evidence="11">
    <location>
        <begin position="99"/>
        <end position="125"/>
    </location>
</feature>
<keyword evidence="8 11" id="KW-1133">Transmembrane helix</keyword>
<proteinExistence type="predicted"/>
<evidence type="ECO:0000256" key="3">
    <source>
        <dbReference type="ARBA" id="ARBA00022679"/>
    </source>
</evidence>
<comment type="caution">
    <text evidence="13">The sequence shown here is derived from an EMBL/GenBank/DDBJ whole genome shotgun (WGS) entry which is preliminary data.</text>
</comment>
<evidence type="ECO:0000256" key="11">
    <source>
        <dbReference type="SAM" id="Phobius"/>
    </source>
</evidence>
<evidence type="ECO:0000256" key="8">
    <source>
        <dbReference type="ARBA" id="ARBA00022989"/>
    </source>
</evidence>
<dbReference type="InterPro" id="IPR003594">
    <property type="entry name" value="HATPase_dom"/>
</dbReference>
<keyword evidence="3" id="KW-0808">Transferase</keyword>
<dbReference type="SUPFAM" id="SSF55874">
    <property type="entry name" value="ATPase domain of HSP90 chaperone/DNA topoisomerase II/histidine kinase"/>
    <property type="match status" value="1"/>
</dbReference>
<sequence length="566" mass="62460">MDPILRNICLNISMLVFMAYLFTRIPIIKDFIFNDSDRLYSKIILAVIFGGMGIVSTYTGISVQGAIANTRVIAIVTAGIIGGPVAGVGAGLIAGVHRYLINIGGFTATACAISTILEGLIAGLFSNRIQKSKQRGMYIIGVTILAELVQMSVILLVARPFNQAVEVVKAIFIPMVFLNAVGVGVFINILDFIVMERDYEAATRIKLSLKIVDRCLPYFKNGFYNEQNLQDMAQTILKMSDVSGVAMTNEQEILSCAGLLEKAQFSQCTYLKELIKTTCITGKIQVADKHELGEKIFKSFKMFTVVIAPIIKHNECLGCMVVLINKSKKAIQAEIGFVDGLAKLFSTQLELAELDNQIKLRQRAEYQALQSQINPHFLFNALNTISALCREKPERARELLIVLSTYFRNTLEESLDSISLAKEIEHVKAYLQLEKARFEERLQVEIDMPEGICCTVPNFILQPIVENAVKHGAMSRAEGGKVIVAVTQQAQEVIITVSDNGKGIEEGLLEDLYKNKMAKGKVGLSNVHRRLKSVYGEQNGLQIDSNIGKGTICTIHIPLMRKGEVA</sequence>
<dbReference type="PROSITE" id="PS50109">
    <property type="entry name" value="HIS_KIN"/>
    <property type="match status" value="1"/>
</dbReference>
<feature type="transmembrane region" description="Helical" evidence="11">
    <location>
        <begin position="7"/>
        <end position="27"/>
    </location>
</feature>
<accession>A0AA42DPU1</accession>
<feature type="transmembrane region" description="Helical" evidence="11">
    <location>
        <begin position="39"/>
        <end position="60"/>
    </location>
</feature>
<reference evidence="13" key="1">
    <citation type="journal article" date="2023" name="Int. J. Syst. Evol. Microbiol.">
        <title>&lt;i&gt;Holtiella tumoricola&lt;/i&gt; gen. nov. sp. nov., isolated from a human clinical sample.</title>
        <authorList>
            <person name="Allen-Vercoe E."/>
            <person name="Daigneault M.C."/>
            <person name="Vancuren S.J."/>
            <person name="Cochrane K."/>
            <person name="O'Neal L.L."/>
            <person name="Sankaranarayanan K."/>
            <person name="Lawson P.A."/>
        </authorList>
    </citation>
    <scope>NUCLEOTIDE SEQUENCE</scope>
    <source>
        <strain evidence="13">CC70A</strain>
    </source>
</reference>
<name>A0AA42DPU1_9FIRM</name>
<keyword evidence="9" id="KW-0902">Two-component regulatory system</keyword>
<keyword evidence="7" id="KW-0067">ATP-binding</keyword>
<keyword evidence="5" id="KW-0547">Nucleotide-binding</keyword>
<dbReference type="SMART" id="SM00387">
    <property type="entry name" value="HATPase_c"/>
    <property type="match status" value="1"/>
</dbReference>
<evidence type="ECO:0000256" key="10">
    <source>
        <dbReference type="ARBA" id="ARBA00023136"/>
    </source>
</evidence>
<dbReference type="PANTHER" id="PTHR34220:SF7">
    <property type="entry name" value="SENSOR HISTIDINE KINASE YPDA"/>
    <property type="match status" value="1"/>
</dbReference>
<evidence type="ECO:0000256" key="7">
    <source>
        <dbReference type="ARBA" id="ARBA00022840"/>
    </source>
</evidence>
<feature type="transmembrane region" description="Helical" evidence="11">
    <location>
        <begin position="170"/>
        <end position="194"/>
    </location>
</feature>
<dbReference type="AlphaFoldDB" id="A0AA42DPU1"/>
<dbReference type="GO" id="GO:0000155">
    <property type="term" value="F:phosphorelay sensor kinase activity"/>
    <property type="evidence" value="ECO:0007669"/>
    <property type="project" value="InterPro"/>
</dbReference>
<evidence type="ECO:0000256" key="6">
    <source>
        <dbReference type="ARBA" id="ARBA00022777"/>
    </source>
</evidence>
<feature type="domain" description="Histidine kinase" evidence="12">
    <location>
        <begin position="460"/>
        <end position="561"/>
    </location>
</feature>
<dbReference type="InterPro" id="IPR036890">
    <property type="entry name" value="HATPase_C_sf"/>
</dbReference>
<dbReference type="Gene3D" id="1.10.1760.20">
    <property type="match status" value="1"/>
</dbReference>
<feature type="transmembrane region" description="Helical" evidence="11">
    <location>
        <begin position="72"/>
        <end position="93"/>
    </location>
</feature>
<dbReference type="InterPro" id="IPR005467">
    <property type="entry name" value="His_kinase_dom"/>
</dbReference>
<keyword evidence="6 13" id="KW-0418">Kinase</keyword>
<dbReference type="GO" id="GO:0071555">
    <property type="term" value="P:cell wall organization"/>
    <property type="evidence" value="ECO:0007669"/>
    <property type="project" value="InterPro"/>
</dbReference>